<gene>
    <name evidence="2" type="ORF">BGT96224V2_LOCUS1250</name>
</gene>
<proteinExistence type="predicted"/>
<feature type="chain" id="PRO_5016980233" evidence="1">
    <location>
        <begin position="22"/>
        <end position="112"/>
    </location>
</feature>
<evidence type="ECO:0000256" key="1">
    <source>
        <dbReference type="SAM" id="SignalP"/>
    </source>
</evidence>
<reference evidence="2" key="1">
    <citation type="submission" date="2018-07" db="EMBL/GenBank/DDBJ databases">
        <authorList>
            <person name="Quirk P.G."/>
            <person name="Krulwich T.A."/>
        </authorList>
    </citation>
    <scope>NUCLEOTIDE SEQUENCE</scope>
    <source>
        <strain evidence="2">96224</strain>
    </source>
</reference>
<sequence length="112" mass="12299">MKSLSLFSLALVLGHLMPVFAVQSQICDGVTIPKSTIIDEIKDASEKQPILKGKQYLLDDTRGQAVFMYTPPIREGSPLRVSITFNMRGEIKTISATRNGVVFSCVEKRGGL</sequence>
<protein>
    <submittedName>
        <fullName evidence="2">BgtE-20009</fullName>
    </submittedName>
</protein>
<name>A0A381L3L4_BLUGR</name>
<organism evidence="2">
    <name type="scientific">Blumeria graminis f. sp. tritici 96224</name>
    <dbReference type="NCBI Taxonomy" id="1268274"/>
    <lineage>
        <taxon>Eukaryota</taxon>
        <taxon>Fungi</taxon>
        <taxon>Dikarya</taxon>
        <taxon>Ascomycota</taxon>
        <taxon>Pezizomycotina</taxon>
        <taxon>Leotiomycetes</taxon>
        <taxon>Erysiphales</taxon>
        <taxon>Erysiphaceae</taxon>
        <taxon>Blumeria</taxon>
    </lineage>
</organism>
<dbReference type="EMBL" id="UIGY01000009">
    <property type="protein sequence ID" value="SUZ08080.1"/>
    <property type="molecule type" value="Genomic_DNA"/>
</dbReference>
<feature type="signal peptide" evidence="1">
    <location>
        <begin position="1"/>
        <end position="21"/>
    </location>
</feature>
<dbReference type="AlphaFoldDB" id="A0A381L3L4"/>
<accession>A0A381L3L4</accession>
<keyword evidence="1" id="KW-0732">Signal</keyword>
<evidence type="ECO:0000313" key="2">
    <source>
        <dbReference type="EMBL" id="SUZ08080.1"/>
    </source>
</evidence>